<dbReference type="SUPFAM" id="SSF53098">
    <property type="entry name" value="Ribonuclease H-like"/>
    <property type="match status" value="1"/>
</dbReference>
<dbReference type="Pfam" id="PF13456">
    <property type="entry name" value="RVT_3"/>
    <property type="match status" value="1"/>
</dbReference>
<dbReference type="PANTHER" id="PTHR47074:SF11">
    <property type="entry name" value="REVERSE TRANSCRIPTASE-LIKE PROTEIN"/>
    <property type="match status" value="1"/>
</dbReference>
<reference evidence="3" key="1">
    <citation type="submission" date="2022-07" db="EMBL/GenBank/DDBJ databases">
        <authorList>
            <person name="Macas J."/>
            <person name="Novak P."/>
            <person name="Neumann P."/>
        </authorList>
    </citation>
    <scope>NUCLEOTIDE SEQUENCE</scope>
</reference>
<dbReference type="PANTHER" id="PTHR47074">
    <property type="entry name" value="BNAC02G40300D PROTEIN"/>
    <property type="match status" value="1"/>
</dbReference>
<keyword evidence="4" id="KW-1185">Reference proteome</keyword>
<dbReference type="InterPro" id="IPR012337">
    <property type="entry name" value="RNaseH-like_sf"/>
</dbReference>
<dbReference type="InterPro" id="IPR044730">
    <property type="entry name" value="RNase_H-like_dom_plant"/>
</dbReference>
<dbReference type="InterPro" id="IPR002156">
    <property type="entry name" value="RNaseH_domain"/>
</dbReference>
<feature type="domain" description="Reverse transcriptase zinc-binding" evidence="2">
    <location>
        <begin position="19"/>
        <end position="70"/>
    </location>
</feature>
<dbReference type="Pfam" id="PF13966">
    <property type="entry name" value="zf-RVT"/>
    <property type="match status" value="1"/>
</dbReference>
<protein>
    <recommendedName>
        <fullName evidence="5">RNase H type-1 domain-containing protein</fullName>
    </recommendedName>
</protein>
<dbReference type="Gene3D" id="3.30.420.10">
    <property type="entry name" value="Ribonuclease H-like superfamily/Ribonuclease H"/>
    <property type="match status" value="1"/>
</dbReference>
<accession>A0AAV0CIT6</accession>
<dbReference type="AlphaFoldDB" id="A0AAV0CIT6"/>
<sequence>MDRLDFYVELEITPQNQKKKFWQVCCGLLPTRLNLRNRKVDCVVACGLCDNEEESLFHLFIDCPVAKEAWKGVDWVWSQNSARDFYSQLQVEFKSRQNDDLRKLVWGCWGLWTERNVRVWQGVCMEPKFILLKTKIYFAGWEQAQKAAAVQVNQGSTNSSLWRRPHQRRVKLNVDAAVRDYHCGLGWILRNEAGDFIAGAAKTWQGKLSPWEAELVGIREALSWVKEQGWERVDVESDASRAIAEIKNGSCISTAGVIADDVRDLCSRMTDISFCFVRRSANRAAHGFAQVACSMSGCRIWMGVPPTFIIHVLNSDLININ</sequence>
<evidence type="ECO:0000313" key="3">
    <source>
        <dbReference type="EMBL" id="CAH9073986.1"/>
    </source>
</evidence>
<organism evidence="3 4">
    <name type="scientific">Cuscuta epithymum</name>
    <dbReference type="NCBI Taxonomy" id="186058"/>
    <lineage>
        <taxon>Eukaryota</taxon>
        <taxon>Viridiplantae</taxon>
        <taxon>Streptophyta</taxon>
        <taxon>Embryophyta</taxon>
        <taxon>Tracheophyta</taxon>
        <taxon>Spermatophyta</taxon>
        <taxon>Magnoliopsida</taxon>
        <taxon>eudicotyledons</taxon>
        <taxon>Gunneridae</taxon>
        <taxon>Pentapetalae</taxon>
        <taxon>asterids</taxon>
        <taxon>lamiids</taxon>
        <taxon>Solanales</taxon>
        <taxon>Convolvulaceae</taxon>
        <taxon>Cuscuteae</taxon>
        <taxon>Cuscuta</taxon>
        <taxon>Cuscuta subgen. Cuscuta</taxon>
    </lineage>
</organism>
<dbReference type="InterPro" id="IPR036397">
    <property type="entry name" value="RNaseH_sf"/>
</dbReference>
<evidence type="ECO:0000259" key="2">
    <source>
        <dbReference type="Pfam" id="PF13966"/>
    </source>
</evidence>
<evidence type="ECO:0000259" key="1">
    <source>
        <dbReference type="Pfam" id="PF13456"/>
    </source>
</evidence>
<dbReference type="InterPro" id="IPR026960">
    <property type="entry name" value="RVT-Znf"/>
</dbReference>
<evidence type="ECO:0000313" key="4">
    <source>
        <dbReference type="Proteomes" id="UP001152523"/>
    </source>
</evidence>
<evidence type="ECO:0008006" key="5">
    <source>
        <dbReference type="Google" id="ProtNLM"/>
    </source>
</evidence>
<gene>
    <name evidence="3" type="ORF">CEPIT_LOCUS4836</name>
</gene>
<dbReference type="Proteomes" id="UP001152523">
    <property type="component" value="Unassembled WGS sequence"/>
</dbReference>
<proteinExistence type="predicted"/>
<dbReference type="EMBL" id="CAMAPF010000025">
    <property type="protein sequence ID" value="CAH9073986.1"/>
    <property type="molecule type" value="Genomic_DNA"/>
</dbReference>
<comment type="caution">
    <text evidence="3">The sequence shown here is derived from an EMBL/GenBank/DDBJ whole genome shotgun (WGS) entry which is preliminary data.</text>
</comment>
<dbReference type="InterPro" id="IPR052929">
    <property type="entry name" value="RNase_H-like_EbsB-rel"/>
</dbReference>
<dbReference type="GO" id="GO:0004523">
    <property type="term" value="F:RNA-DNA hybrid ribonuclease activity"/>
    <property type="evidence" value="ECO:0007669"/>
    <property type="project" value="InterPro"/>
</dbReference>
<feature type="domain" description="RNase H type-1" evidence="1">
    <location>
        <begin position="173"/>
        <end position="291"/>
    </location>
</feature>
<dbReference type="CDD" id="cd06222">
    <property type="entry name" value="RNase_H_like"/>
    <property type="match status" value="1"/>
</dbReference>
<name>A0AAV0CIT6_9ASTE</name>
<dbReference type="GO" id="GO:0003676">
    <property type="term" value="F:nucleic acid binding"/>
    <property type="evidence" value="ECO:0007669"/>
    <property type="project" value="InterPro"/>
</dbReference>